<proteinExistence type="predicted"/>
<dbReference type="EMBL" id="JBHLUH010000023">
    <property type="protein sequence ID" value="MFC0529106.1"/>
    <property type="molecule type" value="Genomic_DNA"/>
</dbReference>
<name>A0ABV6M326_9ACTN</name>
<comment type="caution">
    <text evidence="1">The sequence shown here is derived from an EMBL/GenBank/DDBJ whole genome shotgun (WGS) entry which is preliminary data.</text>
</comment>
<gene>
    <name evidence="1" type="ORF">ACFFIA_15725</name>
</gene>
<protein>
    <submittedName>
        <fullName evidence="1">Uncharacterized protein</fullName>
    </submittedName>
</protein>
<keyword evidence="2" id="KW-1185">Reference proteome</keyword>
<dbReference type="Proteomes" id="UP001589867">
    <property type="component" value="Unassembled WGS sequence"/>
</dbReference>
<accession>A0ABV6M326</accession>
<evidence type="ECO:0000313" key="1">
    <source>
        <dbReference type="EMBL" id="MFC0529106.1"/>
    </source>
</evidence>
<reference evidence="1 2" key="1">
    <citation type="submission" date="2024-09" db="EMBL/GenBank/DDBJ databases">
        <authorList>
            <person name="Sun Q."/>
            <person name="Mori K."/>
        </authorList>
    </citation>
    <scope>NUCLEOTIDE SEQUENCE [LARGE SCALE GENOMIC DNA]</scope>
    <source>
        <strain evidence="1 2">TBRC 3947</strain>
    </source>
</reference>
<organism evidence="1 2">
    <name type="scientific">Phytohabitans kaempferiae</name>
    <dbReference type="NCBI Taxonomy" id="1620943"/>
    <lineage>
        <taxon>Bacteria</taxon>
        <taxon>Bacillati</taxon>
        <taxon>Actinomycetota</taxon>
        <taxon>Actinomycetes</taxon>
        <taxon>Micromonosporales</taxon>
        <taxon>Micromonosporaceae</taxon>
    </lineage>
</organism>
<dbReference type="RefSeq" id="WP_377251527.1">
    <property type="nucleotide sequence ID" value="NZ_JBHLUH010000023.1"/>
</dbReference>
<evidence type="ECO:0000313" key="2">
    <source>
        <dbReference type="Proteomes" id="UP001589867"/>
    </source>
</evidence>
<sequence length="172" mass="18381">MIPSLDRHLEAIRERLAETIFPMLPPEAEFAREQAAFVLMALDVVRAVHPHAYRYEVVERHEYAAALGDLLSVGAADHEAAAVLAAPEPRADEASIPLAALAEGNRALKTAVTQLFEALCAEGGAAADRAREVMRGLAVRQVARERALFASTGYTQSDTSLAELLAKPPAAG</sequence>